<protein>
    <submittedName>
        <fullName evidence="1">Uncharacterized protein</fullName>
    </submittedName>
</protein>
<dbReference type="RefSeq" id="WP_271202230.1">
    <property type="nucleotide sequence ID" value="NZ_BSFL01000005.1"/>
</dbReference>
<evidence type="ECO:0000313" key="1">
    <source>
        <dbReference type="EMBL" id="GLK81760.1"/>
    </source>
</evidence>
<name>A0A9W6N8Q0_9HYPH</name>
<evidence type="ECO:0000313" key="2">
    <source>
        <dbReference type="Proteomes" id="UP001143309"/>
    </source>
</evidence>
<reference evidence="1" key="2">
    <citation type="submission" date="2023-01" db="EMBL/GenBank/DDBJ databases">
        <authorList>
            <person name="Sun Q."/>
            <person name="Evtushenko L."/>
        </authorList>
    </citation>
    <scope>NUCLEOTIDE SEQUENCE</scope>
    <source>
        <strain evidence="1">VKM B-2748</strain>
    </source>
</reference>
<organism evidence="1 2">
    <name type="scientific">Methylopila turkensis</name>
    <dbReference type="NCBI Taxonomy" id="1437816"/>
    <lineage>
        <taxon>Bacteria</taxon>
        <taxon>Pseudomonadati</taxon>
        <taxon>Pseudomonadota</taxon>
        <taxon>Alphaproteobacteria</taxon>
        <taxon>Hyphomicrobiales</taxon>
        <taxon>Methylopilaceae</taxon>
        <taxon>Methylopila</taxon>
    </lineage>
</organism>
<keyword evidence="2" id="KW-1185">Reference proteome</keyword>
<accession>A0A9W6N8Q0</accession>
<comment type="caution">
    <text evidence="1">The sequence shown here is derived from an EMBL/GenBank/DDBJ whole genome shotgun (WGS) entry which is preliminary data.</text>
</comment>
<sequence length="128" mass="13776">MSDNVDLFADVAAALFAQLHAAFPVPVDIEVDMLVESALGSTKPAGATQEAFVEATLLWLGNARLITFESGQLGARMVERVGLTARGFLALQAMDEVDEGMTIGRRLAKPRSDDERRSLVDRAISRAS</sequence>
<gene>
    <name evidence="1" type="ORF">GCM10008174_35010</name>
</gene>
<dbReference type="Proteomes" id="UP001143309">
    <property type="component" value="Unassembled WGS sequence"/>
</dbReference>
<dbReference type="AlphaFoldDB" id="A0A9W6N8Q0"/>
<proteinExistence type="predicted"/>
<reference evidence="1" key="1">
    <citation type="journal article" date="2014" name="Int. J. Syst. Evol. Microbiol.">
        <title>Complete genome sequence of Corynebacterium casei LMG S-19264T (=DSM 44701T), isolated from a smear-ripened cheese.</title>
        <authorList>
            <consortium name="US DOE Joint Genome Institute (JGI-PGF)"/>
            <person name="Walter F."/>
            <person name="Albersmeier A."/>
            <person name="Kalinowski J."/>
            <person name="Ruckert C."/>
        </authorList>
    </citation>
    <scope>NUCLEOTIDE SEQUENCE</scope>
    <source>
        <strain evidence="1">VKM B-2748</strain>
    </source>
</reference>
<dbReference type="EMBL" id="BSFL01000005">
    <property type="protein sequence ID" value="GLK81760.1"/>
    <property type="molecule type" value="Genomic_DNA"/>
</dbReference>